<name>A0A6A0B202_9ACTN</name>
<comment type="caution">
    <text evidence="1">The sequence shown here is derived from an EMBL/GenBank/DDBJ whole genome shotgun (WGS) entry which is preliminary data.</text>
</comment>
<dbReference type="Proteomes" id="UP000484988">
    <property type="component" value="Unassembled WGS sequence"/>
</dbReference>
<dbReference type="EMBL" id="BLLG01000019">
    <property type="protein sequence ID" value="GFH38743.1"/>
    <property type="molecule type" value="Genomic_DNA"/>
</dbReference>
<reference evidence="1 2" key="1">
    <citation type="submission" date="2020-02" db="EMBL/GenBank/DDBJ databases">
        <title>Whole Genome Shotgun Sequence of Streptomyces sp. strain CWH03.</title>
        <authorList>
            <person name="Dohra H."/>
            <person name="Kodani S."/>
            <person name="Yamamura H."/>
        </authorList>
    </citation>
    <scope>NUCLEOTIDE SEQUENCE [LARGE SCALE GENOMIC DNA]</scope>
    <source>
        <strain evidence="1 2">CWH03</strain>
    </source>
</reference>
<evidence type="ECO:0008006" key="3">
    <source>
        <dbReference type="Google" id="ProtNLM"/>
    </source>
</evidence>
<keyword evidence="2" id="KW-1185">Reference proteome</keyword>
<evidence type="ECO:0000313" key="2">
    <source>
        <dbReference type="Proteomes" id="UP000484988"/>
    </source>
</evidence>
<dbReference type="AlphaFoldDB" id="A0A6A0B202"/>
<proteinExistence type="predicted"/>
<protein>
    <recommendedName>
        <fullName evidence="3">Protein kinase domain-containing protein</fullName>
    </recommendedName>
</protein>
<evidence type="ECO:0000313" key="1">
    <source>
        <dbReference type="EMBL" id="GFH38743.1"/>
    </source>
</evidence>
<accession>A0A6A0B202</accession>
<gene>
    <name evidence="1" type="ORF">SCWH03_49930</name>
</gene>
<sequence length="83" mass="8857">MYTLAGVLWTCITGRWPLDYERACLLPRELGAAGVREAIATGGIPLDADRPWPELQQLLEGALLAPAGERPTAAELAGQISDV</sequence>
<organism evidence="1 2">
    <name type="scientific">Streptomyces pacificus</name>
    <dbReference type="NCBI Taxonomy" id="2705029"/>
    <lineage>
        <taxon>Bacteria</taxon>
        <taxon>Bacillati</taxon>
        <taxon>Actinomycetota</taxon>
        <taxon>Actinomycetes</taxon>
        <taxon>Kitasatosporales</taxon>
        <taxon>Streptomycetaceae</taxon>
        <taxon>Streptomyces</taxon>
    </lineage>
</organism>